<comment type="caution">
    <text evidence="7">The sequence shown here is derived from an EMBL/GenBank/DDBJ whole genome shotgun (WGS) entry which is preliminary data.</text>
</comment>
<keyword evidence="8" id="KW-1185">Reference proteome</keyword>
<dbReference type="InterPro" id="IPR036388">
    <property type="entry name" value="WH-like_DNA-bd_sf"/>
</dbReference>
<dbReference type="SUPFAM" id="SSF53850">
    <property type="entry name" value="Periplasmic binding protein-like II"/>
    <property type="match status" value="1"/>
</dbReference>
<keyword evidence="2" id="KW-0805">Transcription regulation</keyword>
<dbReference type="Gene3D" id="3.40.190.290">
    <property type="match status" value="1"/>
</dbReference>
<dbReference type="InterPro" id="IPR005119">
    <property type="entry name" value="LysR_subst-bd"/>
</dbReference>
<evidence type="ECO:0000259" key="6">
    <source>
        <dbReference type="PROSITE" id="PS50931"/>
    </source>
</evidence>
<evidence type="ECO:0000256" key="1">
    <source>
        <dbReference type="ARBA" id="ARBA00009437"/>
    </source>
</evidence>
<name>A0ABN2JTF1_9MICO</name>
<dbReference type="Gene3D" id="1.10.10.10">
    <property type="entry name" value="Winged helix-like DNA-binding domain superfamily/Winged helix DNA-binding domain"/>
    <property type="match status" value="1"/>
</dbReference>
<dbReference type="SUPFAM" id="SSF46785">
    <property type="entry name" value="Winged helix' DNA-binding domain"/>
    <property type="match status" value="1"/>
</dbReference>
<keyword evidence="4" id="KW-0804">Transcription</keyword>
<dbReference type="EMBL" id="BAAAPM010000009">
    <property type="protein sequence ID" value="GAA1738486.1"/>
    <property type="molecule type" value="Genomic_DNA"/>
</dbReference>
<feature type="region of interest" description="Disordered" evidence="5">
    <location>
        <begin position="1"/>
        <end position="28"/>
    </location>
</feature>
<evidence type="ECO:0000256" key="3">
    <source>
        <dbReference type="ARBA" id="ARBA00023125"/>
    </source>
</evidence>
<dbReference type="Proteomes" id="UP001501138">
    <property type="component" value="Unassembled WGS sequence"/>
</dbReference>
<dbReference type="Pfam" id="PF03466">
    <property type="entry name" value="LysR_substrate"/>
    <property type="match status" value="1"/>
</dbReference>
<dbReference type="PANTHER" id="PTHR30346">
    <property type="entry name" value="TRANSCRIPTIONAL DUAL REGULATOR HCAR-RELATED"/>
    <property type="match status" value="1"/>
</dbReference>
<evidence type="ECO:0000256" key="2">
    <source>
        <dbReference type="ARBA" id="ARBA00023015"/>
    </source>
</evidence>
<dbReference type="Pfam" id="PF00126">
    <property type="entry name" value="HTH_1"/>
    <property type="match status" value="1"/>
</dbReference>
<gene>
    <name evidence="7" type="ORF">GCM10009809_37030</name>
</gene>
<dbReference type="InterPro" id="IPR036390">
    <property type="entry name" value="WH_DNA-bd_sf"/>
</dbReference>
<reference evidence="7 8" key="1">
    <citation type="journal article" date="2019" name="Int. J. Syst. Evol. Microbiol.">
        <title>The Global Catalogue of Microorganisms (GCM) 10K type strain sequencing project: providing services to taxonomists for standard genome sequencing and annotation.</title>
        <authorList>
            <consortium name="The Broad Institute Genomics Platform"/>
            <consortium name="The Broad Institute Genome Sequencing Center for Infectious Disease"/>
            <person name="Wu L."/>
            <person name="Ma J."/>
        </authorList>
    </citation>
    <scope>NUCLEOTIDE SEQUENCE [LARGE SCALE GENOMIC DNA]</scope>
    <source>
        <strain evidence="7 8">JCM 15589</strain>
    </source>
</reference>
<evidence type="ECO:0000256" key="4">
    <source>
        <dbReference type="ARBA" id="ARBA00023163"/>
    </source>
</evidence>
<feature type="domain" description="HTH lysR-type" evidence="6">
    <location>
        <begin position="33"/>
        <end position="90"/>
    </location>
</feature>
<protein>
    <submittedName>
        <fullName evidence="7">LysR family transcriptional regulator</fullName>
    </submittedName>
</protein>
<organism evidence="7 8">
    <name type="scientific">Isoptericola hypogeus</name>
    <dbReference type="NCBI Taxonomy" id="300179"/>
    <lineage>
        <taxon>Bacteria</taxon>
        <taxon>Bacillati</taxon>
        <taxon>Actinomycetota</taxon>
        <taxon>Actinomycetes</taxon>
        <taxon>Micrococcales</taxon>
        <taxon>Promicromonosporaceae</taxon>
        <taxon>Isoptericola</taxon>
    </lineage>
</organism>
<dbReference type="PROSITE" id="PS50931">
    <property type="entry name" value="HTH_LYSR"/>
    <property type="match status" value="1"/>
</dbReference>
<accession>A0ABN2JTF1</accession>
<evidence type="ECO:0000313" key="8">
    <source>
        <dbReference type="Proteomes" id="UP001501138"/>
    </source>
</evidence>
<dbReference type="RefSeq" id="WP_344250274.1">
    <property type="nucleotide sequence ID" value="NZ_BAAAPM010000009.1"/>
</dbReference>
<evidence type="ECO:0000313" key="7">
    <source>
        <dbReference type="EMBL" id="GAA1738486.1"/>
    </source>
</evidence>
<comment type="similarity">
    <text evidence="1">Belongs to the LysR transcriptional regulatory family.</text>
</comment>
<dbReference type="InterPro" id="IPR000847">
    <property type="entry name" value="LysR_HTH_N"/>
</dbReference>
<proteinExistence type="inferred from homology"/>
<sequence length="333" mass="34579">MGILSSDPRTDARSGDGAPAGSEAARDLPARDLPWSGLRALCALAEHRTMTAAATALGYTTGAVSHQLAALGRALGTDVVRPQGRGVVLTEAGTALAGRAEDLLAAQREAVGAARAATGHAAGTVRLGAFATVAASLLPRIVAEVGAAHPQVVLEGFELTVDDVAASVRRGDVDLGLGLDYPRAPIPRLPGTTLRPLRTERFALVSSPAWDLPDRLHLADVAHLPWILPPMPTHYGAAVRGACRAAGFEPRPAHEVNDTSTTLALVAQGLGVALATPVMRGLRPGTDVFTSTLRDVVEREIVLLEPAATPRRPALDAVARVIEDVVHTTHVTP</sequence>
<keyword evidence="3" id="KW-0238">DNA-binding</keyword>
<dbReference type="PANTHER" id="PTHR30346:SF29">
    <property type="entry name" value="LYSR SUBSTRATE-BINDING"/>
    <property type="match status" value="1"/>
</dbReference>
<evidence type="ECO:0000256" key="5">
    <source>
        <dbReference type="SAM" id="MobiDB-lite"/>
    </source>
</evidence>